<dbReference type="SUPFAM" id="SSF53474">
    <property type="entry name" value="alpha/beta-Hydrolases"/>
    <property type="match status" value="1"/>
</dbReference>
<evidence type="ECO:0000313" key="3">
    <source>
        <dbReference type="EMBL" id="WMW04248.1"/>
    </source>
</evidence>
<dbReference type="PANTHER" id="PTHR11487">
    <property type="entry name" value="THIOESTERASE"/>
    <property type="match status" value="1"/>
</dbReference>
<dbReference type="GeneID" id="32805343"/>
<dbReference type="Proteomes" id="UP001183127">
    <property type="component" value="Chromosome"/>
</dbReference>
<gene>
    <name evidence="3" type="ORF">RAH46_18160</name>
</gene>
<dbReference type="Pfam" id="PF00975">
    <property type="entry name" value="Thioesterase"/>
    <property type="match status" value="1"/>
</dbReference>
<evidence type="ECO:0000256" key="1">
    <source>
        <dbReference type="ARBA" id="ARBA00007169"/>
    </source>
</evidence>
<sequence length="261" mass="28604">MPPRDTWFVRRSVIAPRLRLFCFSHAGGSAADYLPWHPHLGPHLELCAVQLPGRGSRMAEPARDDLATLVTELVAVLRANDDGLPFAFFGHSLGALLAFELTRSLHRQGMPLPLRLFASGCAAPSACRLEPPLHTLDDEQLLAHLRDYNGTPAGVLANPDLLGLVLPTLRADFRLVGDYRYRRSPPLPIPIHVFTGHDDPHVPGADLVAWADETSAGCSHHGFAGDHFFIRPQAAAIRRCILDAMATTLNGPPRRAPVQWQ</sequence>
<dbReference type="EMBL" id="CP132921">
    <property type="protein sequence ID" value="WMW04248.1"/>
    <property type="molecule type" value="Genomic_DNA"/>
</dbReference>
<proteinExistence type="inferred from homology"/>
<dbReference type="PANTHER" id="PTHR11487:SF0">
    <property type="entry name" value="S-ACYL FATTY ACID SYNTHASE THIOESTERASE, MEDIUM CHAIN"/>
    <property type="match status" value="1"/>
</dbReference>
<keyword evidence="4" id="KW-1185">Reference proteome</keyword>
<dbReference type="InterPro" id="IPR001031">
    <property type="entry name" value="Thioesterase"/>
</dbReference>
<dbReference type="Gene3D" id="3.40.50.1820">
    <property type="entry name" value="alpha/beta hydrolase"/>
    <property type="match status" value="1"/>
</dbReference>
<evidence type="ECO:0000313" key="4">
    <source>
        <dbReference type="Proteomes" id="UP001183127"/>
    </source>
</evidence>
<dbReference type="InterPro" id="IPR012223">
    <property type="entry name" value="TEII"/>
</dbReference>
<evidence type="ECO:0000259" key="2">
    <source>
        <dbReference type="Pfam" id="PF00975"/>
    </source>
</evidence>
<organism evidence="3 4">
    <name type="scientific">Pseudomonas entomophila</name>
    <dbReference type="NCBI Taxonomy" id="312306"/>
    <lineage>
        <taxon>Bacteria</taxon>
        <taxon>Pseudomonadati</taxon>
        <taxon>Pseudomonadota</taxon>
        <taxon>Gammaproteobacteria</taxon>
        <taxon>Pseudomonadales</taxon>
        <taxon>Pseudomonadaceae</taxon>
        <taxon>Pseudomonas</taxon>
    </lineage>
</organism>
<feature type="domain" description="Thioesterase" evidence="2">
    <location>
        <begin position="19"/>
        <end position="237"/>
    </location>
</feature>
<accession>A0ABY9QKZ2</accession>
<name>A0ABY9QKZ2_9PSED</name>
<comment type="similarity">
    <text evidence="1">Belongs to the thioesterase family.</text>
</comment>
<dbReference type="InterPro" id="IPR029058">
    <property type="entry name" value="AB_hydrolase_fold"/>
</dbReference>
<dbReference type="RefSeq" id="WP_011533369.1">
    <property type="nucleotide sequence ID" value="NZ_CP132921.1"/>
</dbReference>
<reference evidence="3 4" key="1">
    <citation type="submission" date="2023-08" db="EMBL/GenBank/DDBJ databases">
        <title>Complete Genome Sequence of Pseudomonas entomophila TVIN A01.</title>
        <authorList>
            <person name="Shelke T."/>
            <person name="Mahar N.S."/>
            <person name="Gupta I."/>
            <person name="Gupta V."/>
        </authorList>
    </citation>
    <scope>NUCLEOTIDE SEQUENCE [LARGE SCALE GENOMIC DNA]</scope>
    <source>
        <strain evidence="3 4">TVIN-A01</strain>
    </source>
</reference>
<protein>
    <submittedName>
        <fullName evidence="3">Thioesterase domain-containing protein</fullName>
    </submittedName>
</protein>